<dbReference type="GO" id="GO:0008270">
    <property type="term" value="F:zinc ion binding"/>
    <property type="evidence" value="ECO:0007669"/>
    <property type="project" value="InterPro"/>
</dbReference>
<gene>
    <name evidence="6" type="ORF">MOS_580</name>
</gene>
<evidence type="ECO:0000313" key="6">
    <source>
        <dbReference type="EMBL" id="AFX74492.1"/>
    </source>
</evidence>
<evidence type="ECO:0000313" key="7">
    <source>
        <dbReference type="Proteomes" id="UP000009399"/>
    </source>
</evidence>
<dbReference type="InterPro" id="IPR014628">
    <property type="entry name" value="Man6P_isomerase_Firm_short"/>
</dbReference>
<dbReference type="CDD" id="cd07010">
    <property type="entry name" value="cupin_PMI_type_I_N_bac"/>
    <property type="match status" value="1"/>
</dbReference>
<dbReference type="Pfam" id="PF20511">
    <property type="entry name" value="PMI_typeI_cat"/>
    <property type="match status" value="1"/>
</dbReference>
<dbReference type="GO" id="GO:0004476">
    <property type="term" value="F:mannose-6-phosphate isomerase activity"/>
    <property type="evidence" value="ECO:0007669"/>
    <property type="project" value="InterPro"/>
</dbReference>
<dbReference type="PANTHER" id="PTHR42742">
    <property type="entry name" value="TRANSCRIPTIONAL REPRESSOR MPRA"/>
    <property type="match status" value="1"/>
</dbReference>
<feature type="binding site" evidence="3">
    <location>
        <position position="93"/>
    </location>
    <ligand>
        <name>Zn(2+)</name>
        <dbReference type="ChEBI" id="CHEBI:29105"/>
    </ligand>
</feature>
<dbReference type="GO" id="GO:0005975">
    <property type="term" value="P:carbohydrate metabolic process"/>
    <property type="evidence" value="ECO:0007669"/>
    <property type="project" value="InterPro"/>
</dbReference>
<sequence length="305" mass="36145">MSKLIFLKPYFKEVLWANNNLQKLYNLDFLAGEAWLISAFEDQASLILNTEIKEKNLYHFFKNNKEFFGNYQGEYPNLTKFIDAKSDLSIQVHPDDKNAKQLHNSLGKDECWYVLKTSDFPFVIGSKLTSKKKIKQKIEKKIFDFLNFVNLKTDEFTYIKSGMLHGIPKNSFVFELQQSSDITYRFYDYDRKNKNNQLRELHLDLAFKSLKPKLKPKIVRQKNLLIKNKYFYLEKNEINSKINKRLKKDFFWAEVTVVKGEGKVDNFNVKFGDVFLIKNKTKSLTFEGKMTILINYVIKQKEQNL</sequence>
<dbReference type="Gene3D" id="2.60.120.10">
    <property type="entry name" value="Jelly Rolls"/>
    <property type="match status" value="2"/>
</dbReference>
<dbReference type="AlphaFoldDB" id="A0AAI8AN38"/>
<keyword evidence="2 3" id="KW-0862">Zinc</keyword>
<proteinExistence type="predicted"/>
<dbReference type="InterPro" id="IPR046457">
    <property type="entry name" value="PMI_typeI_cat"/>
</dbReference>
<evidence type="ECO:0000256" key="1">
    <source>
        <dbReference type="ARBA" id="ARBA00022723"/>
    </source>
</evidence>
<dbReference type="KEGG" id="mhs:MOS_580"/>
<protein>
    <submittedName>
        <fullName evidence="6">Mannose-6-phosphate isomerase</fullName>
    </submittedName>
</protein>
<evidence type="ECO:0000259" key="5">
    <source>
        <dbReference type="Pfam" id="PF20511"/>
    </source>
</evidence>
<feature type="binding site" evidence="3">
    <location>
        <position position="165"/>
    </location>
    <ligand>
        <name>Zn(2+)</name>
        <dbReference type="ChEBI" id="CHEBI:29105"/>
    </ligand>
</feature>
<feature type="domain" description="Phosphomannose isomerase type I catalytic" evidence="5">
    <location>
        <begin position="31"/>
        <end position="105"/>
    </location>
</feature>
<dbReference type="EMBL" id="CP003914">
    <property type="protein sequence ID" value="AFX74492.1"/>
    <property type="molecule type" value="Genomic_DNA"/>
</dbReference>
<keyword evidence="6" id="KW-0413">Isomerase</keyword>
<dbReference type="PIRSF" id="PIRSF036894">
    <property type="entry name" value="PMI_Firm_short"/>
    <property type="match status" value="1"/>
</dbReference>
<accession>A0AAI8AN38</accession>
<evidence type="ECO:0000256" key="2">
    <source>
        <dbReference type="ARBA" id="ARBA00022833"/>
    </source>
</evidence>
<dbReference type="PANTHER" id="PTHR42742:SF3">
    <property type="entry name" value="FRUCTOKINASE"/>
    <property type="match status" value="1"/>
</dbReference>
<feature type="binding site" evidence="3">
    <location>
        <position position="110"/>
    </location>
    <ligand>
        <name>Zn(2+)</name>
        <dbReference type="ChEBI" id="CHEBI:29105"/>
    </ligand>
</feature>
<dbReference type="InterPro" id="IPR051804">
    <property type="entry name" value="Carb_Metab_Reg_Kinase/Isom"/>
</dbReference>
<dbReference type="SUPFAM" id="SSF51182">
    <property type="entry name" value="RmlC-like cupins"/>
    <property type="match status" value="1"/>
</dbReference>
<dbReference type="InterPro" id="IPR011051">
    <property type="entry name" value="RmlC_Cupin_sf"/>
</dbReference>
<feature type="active site" evidence="4">
    <location>
        <position position="185"/>
    </location>
</feature>
<name>A0AAI8AN38_MESHY</name>
<keyword evidence="1 3" id="KW-0479">Metal-binding</keyword>
<reference evidence="6 7" key="1">
    <citation type="journal article" date="2013" name="Genome Announc.">
        <title>Complete Genome Sequence of Mycoplasma hyorhinis Strain SK76.</title>
        <authorList>
            <person name="Goodison S."/>
            <person name="Urquidi V."/>
            <person name="Kumar D."/>
            <person name="Reyes L."/>
            <person name="Rosser C.J."/>
        </authorList>
    </citation>
    <scope>NUCLEOTIDE SEQUENCE [LARGE SCALE GENOMIC DNA]</scope>
    <source>
        <strain evidence="6 7">SK76</strain>
    </source>
</reference>
<dbReference type="InterPro" id="IPR014710">
    <property type="entry name" value="RmlC-like_jellyroll"/>
</dbReference>
<dbReference type="RefSeq" id="WP_013302330.1">
    <property type="nucleotide sequence ID" value="NC_019552.1"/>
</dbReference>
<comment type="cofactor">
    <cofactor evidence="3">
        <name>Zn(2+)</name>
        <dbReference type="ChEBI" id="CHEBI:29105"/>
    </cofactor>
    <text evidence="3">Binds 1 zinc ion per subunit.</text>
</comment>
<organism evidence="6 7">
    <name type="scientific">Mesomycoplasma hyorhinis SK76</name>
    <dbReference type="NCBI Taxonomy" id="1118964"/>
    <lineage>
        <taxon>Bacteria</taxon>
        <taxon>Bacillati</taxon>
        <taxon>Mycoplasmatota</taxon>
        <taxon>Mycoplasmoidales</taxon>
        <taxon>Metamycoplasmataceae</taxon>
        <taxon>Mesomycoplasma</taxon>
    </lineage>
</organism>
<evidence type="ECO:0000256" key="3">
    <source>
        <dbReference type="PIRSR" id="PIRSR036894-1"/>
    </source>
</evidence>
<evidence type="ECO:0000256" key="4">
    <source>
        <dbReference type="PIRSR" id="PIRSR036894-2"/>
    </source>
</evidence>
<dbReference type="GeneID" id="93248674"/>
<dbReference type="Proteomes" id="UP000009399">
    <property type="component" value="Chromosome"/>
</dbReference>